<dbReference type="PANTHER" id="PTHR42024">
    <property type="entry name" value="AMINO ACID PERMEASE_ SLC12A DOMAIN-CONTAINING PROTEIN"/>
    <property type="match status" value="1"/>
</dbReference>
<evidence type="ECO:0000313" key="4">
    <source>
        <dbReference type="Proteomes" id="UP000813444"/>
    </source>
</evidence>
<dbReference type="PANTHER" id="PTHR42024:SF1">
    <property type="entry name" value="AMINO ACID PERMEASE_ SLC12A DOMAIN-CONTAINING PROTEIN"/>
    <property type="match status" value="1"/>
</dbReference>
<keyword evidence="2" id="KW-0472">Membrane</keyword>
<dbReference type="EMBL" id="JAGPNK010000003">
    <property type="protein sequence ID" value="KAH7324223.1"/>
    <property type="molecule type" value="Genomic_DNA"/>
</dbReference>
<feature type="transmembrane region" description="Helical" evidence="2">
    <location>
        <begin position="259"/>
        <end position="278"/>
    </location>
</feature>
<proteinExistence type="predicted"/>
<dbReference type="Proteomes" id="UP000813444">
    <property type="component" value="Unassembled WGS sequence"/>
</dbReference>
<feature type="transmembrane region" description="Helical" evidence="2">
    <location>
        <begin position="99"/>
        <end position="118"/>
    </location>
</feature>
<keyword evidence="2" id="KW-0812">Transmembrane</keyword>
<sequence>MASQPVASSPGEAIAPDPPAPALDSKSTVPEPANEVEPPVSPAPAASDYADGPPPLPYNLREHKLTIAAFWFLIFTETTLIPIIFYFTISRLTDMRPGAMFAIITAMFGFISGGEYGLRGLRLAWNTDEYRPLKGGKRWHFDSVHLILGNPYFVMTALMIGFSIPEPPLIRGLSIIMPVGIIMVVVYMIYTGIAYHFGWRLRWHRLSSHVIGDVTPPLTFCIMEDITACDGGGGKKYREAALARFNASPRFRRMLVQMLWAWSISGLVMSVALIALAWTINAEIAYTLGWAVPSAWGAAGAFLTIKWGQRCLKKEKAMWKKDRADHVKHG</sequence>
<feature type="compositionally biased region" description="Low complexity" evidence="1">
    <location>
        <begin position="29"/>
        <end position="48"/>
    </location>
</feature>
<feature type="transmembrane region" description="Helical" evidence="2">
    <location>
        <begin position="284"/>
        <end position="305"/>
    </location>
</feature>
<evidence type="ECO:0000256" key="2">
    <source>
        <dbReference type="SAM" id="Phobius"/>
    </source>
</evidence>
<accession>A0A8K0T256</accession>
<protein>
    <submittedName>
        <fullName evidence="3">Uncharacterized protein</fullName>
    </submittedName>
</protein>
<comment type="caution">
    <text evidence="3">The sequence shown here is derived from an EMBL/GenBank/DDBJ whole genome shotgun (WGS) entry which is preliminary data.</text>
</comment>
<gene>
    <name evidence="3" type="ORF">B0I35DRAFT_423751</name>
</gene>
<name>A0A8K0T256_9HYPO</name>
<reference evidence="3" key="1">
    <citation type="journal article" date="2021" name="Nat. Commun.">
        <title>Genetic determinants of endophytism in the Arabidopsis root mycobiome.</title>
        <authorList>
            <person name="Mesny F."/>
            <person name="Miyauchi S."/>
            <person name="Thiergart T."/>
            <person name="Pickel B."/>
            <person name="Atanasova L."/>
            <person name="Karlsson M."/>
            <person name="Huettel B."/>
            <person name="Barry K.W."/>
            <person name="Haridas S."/>
            <person name="Chen C."/>
            <person name="Bauer D."/>
            <person name="Andreopoulos W."/>
            <person name="Pangilinan J."/>
            <person name="LaButti K."/>
            <person name="Riley R."/>
            <person name="Lipzen A."/>
            <person name="Clum A."/>
            <person name="Drula E."/>
            <person name="Henrissat B."/>
            <person name="Kohler A."/>
            <person name="Grigoriev I.V."/>
            <person name="Martin F.M."/>
            <person name="Hacquard S."/>
        </authorList>
    </citation>
    <scope>NUCLEOTIDE SEQUENCE</scope>
    <source>
        <strain evidence="3">MPI-CAGE-CH-0235</strain>
    </source>
</reference>
<feature type="region of interest" description="Disordered" evidence="1">
    <location>
        <begin position="1"/>
        <end position="48"/>
    </location>
</feature>
<feature type="transmembrane region" description="Helical" evidence="2">
    <location>
        <begin position="65"/>
        <end position="87"/>
    </location>
</feature>
<dbReference type="OrthoDB" id="4838853at2759"/>
<evidence type="ECO:0000313" key="3">
    <source>
        <dbReference type="EMBL" id="KAH7324223.1"/>
    </source>
</evidence>
<keyword evidence="2" id="KW-1133">Transmembrane helix</keyword>
<evidence type="ECO:0000256" key="1">
    <source>
        <dbReference type="SAM" id="MobiDB-lite"/>
    </source>
</evidence>
<feature type="transmembrane region" description="Helical" evidence="2">
    <location>
        <begin position="139"/>
        <end position="163"/>
    </location>
</feature>
<feature type="transmembrane region" description="Helical" evidence="2">
    <location>
        <begin position="175"/>
        <end position="197"/>
    </location>
</feature>
<dbReference type="AlphaFoldDB" id="A0A8K0T256"/>
<keyword evidence="4" id="KW-1185">Reference proteome</keyword>
<organism evidence="3 4">
    <name type="scientific">Stachybotrys elegans</name>
    <dbReference type="NCBI Taxonomy" id="80388"/>
    <lineage>
        <taxon>Eukaryota</taxon>
        <taxon>Fungi</taxon>
        <taxon>Dikarya</taxon>
        <taxon>Ascomycota</taxon>
        <taxon>Pezizomycotina</taxon>
        <taxon>Sordariomycetes</taxon>
        <taxon>Hypocreomycetidae</taxon>
        <taxon>Hypocreales</taxon>
        <taxon>Stachybotryaceae</taxon>
        <taxon>Stachybotrys</taxon>
    </lineage>
</organism>